<feature type="compositionally biased region" description="Basic residues" evidence="6">
    <location>
        <begin position="250"/>
        <end position="270"/>
    </location>
</feature>
<dbReference type="InterPro" id="IPR016177">
    <property type="entry name" value="DNA-bd_dom_sf"/>
</dbReference>
<dbReference type="AlphaFoldDB" id="A0A8S1JCD7"/>
<protein>
    <recommendedName>
        <fullName evidence="7">AP2/ERF domain-containing protein</fullName>
    </recommendedName>
</protein>
<feature type="domain" description="AP2/ERF" evidence="7">
    <location>
        <begin position="115"/>
        <end position="172"/>
    </location>
</feature>
<evidence type="ECO:0000256" key="3">
    <source>
        <dbReference type="ARBA" id="ARBA00023125"/>
    </source>
</evidence>
<evidence type="ECO:0000256" key="4">
    <source>
        <dbReference type="ARBA" id="ARBA00023163"/>
    </source>
</evidence>
<dbReference type="FunFam" id="3.30.730.10:FF:000001">
    <property type="entry name" value="Ethylene-responsive transcription factor 2"/>
    <property type="match status" value="1"/>
</dbReference>
<dbReference type="Proteomes" id="UP000708148">
    <property type="component" value="Unassembled WGS sequence"/>
</dbReference>
<keyword evidence="3" id="KW-0238">DNA-binding</keyword>
<dbReference type="PRINTS" id="PR00367">
    <property type="entry name" value="ETHRSPELEMNT"/>
</dbReference>
<feature type="compositionally biased region" description="Basic and acidic residues" evidence="6">
    <location>
        <begin position="197"/>
        <end position="226"/>
    </location>
</feature>
<evidence type="ECO:0000313" key="9">
    <source>
        <dbReference type="Proteomes" id="UP000708148"/>
    </source>
</evidence>
<feature type="region of interest" description="Disordered" evidence="6">
    <location>
        <begin position="1"/>
        <end position="47"/>
    </location>
</feature>
<evidence type="ECO:0000313" key="8">
    <source>
        <dbReference type="EMBL" id="CAD7703788.1"/>
    </source>
</evidence>
<feature type="region of interest" description="Disordered" evidence="6">
    <location>
        <begin position="496"/>
        <end position="519"/>
    </location>
</feature>
<evidence type="ECO:0000256" key="5">
    <source>
        <dbReference type="ARBA" id="ARBA00023242"/>
    </source>
</evidence>
<dbReference type="GO" id="GO:0009873">
    <property type="term" value="P:ethylene-activated signaling pathway"/>
    <property type="evidence" value="ECO:0007669"/>
    <property type="project" value="InterPro"/>
</dbReference>
<feature type="compositionally biased region" description="Pro residues" evidence="6">
    <location>
        <begin position="186"/>
        <end position="196"/>
    </location>
</feature>
<dbReference type="PANTHER" id="PTHR31190">
    <property type="entry name" value="DNA-BINDING DOMAIN"/>
    <property type="match status" value="1"/>
</dbReference>
<dbReference type="SMART" id="SM00380">
    <property type="entry name" value="AP2"/>
    <property type="match status" value="1"/>
</dbReference>
<reference evidence="8" key="1">
    <citation type="submission" date="2020-12" db="EMBL/GenBank/DDBJ databases">
        <authorList>
            <person name="Iha C."/>
        </authorList>
    </citation>
    <scope>NUCLEOTIDE SEQUENCE</scope>
</reference>
<accession>A0A8S1JCD7</accession>
<feature type="region of interest" description="Disordered" evidence="6">
    <location>
        <begin position="163"/>
        <end position="237"/>
    </location>
</feature>
<sequence>MAGEPWSAPVPPAAQGGCASWERTECEYSTSSPPQQRGPAGSPPDGRVKVASALTAAVRNMPVEGICEGGSPGAKRAGEVKRKSGPLGGKAEPSEPLIPTGEPPPVVVAKGKNKTYRGVRQRPWGKWAAEIRDPCKGTRRWLGTFDTAEEAARAYDKAAREIRGPTARCNFPPRAGDEAVPVQAPALPPVQGPPTPGKEEKTTDEETVKEAGESDKVEEPVLKPKPEPQPANAGVPGVITDVMKVGGIKKLGRRPGRPGLGRGRRKRVGGRRKKSEFFCEDLIPESLLGGDASGFTGVMFVSSTAHVLRDTTPEPEMPPQVRSKEGFQIPKWQAHTPTKVRHMDAASQGKSLDSLTDLCFSLMSMDIEACQSHKSEFEGWFFNKSPNGLSRTPPRPRSSLGKSVGRSPSSCKMCMTPPTGMSPSAWTQQHQQGHRDTEEDGKVELIFGAPEDVVVMGLQSAMRERYVSDKETDKEEDGGRLRVAMETLELEASAVGLGSASKEHTIQEGSSHGRESECGLEGLGGDLWRKVMREVDFFKPWAISPGLSSGVSA</sequence>
<dbReference type="InterPro" id="IPR044808">
    <property type="entry name" value="ERF_plant"/>
</dbReference>
<comment type="caution">
    <text evidence="8">The sequence shown here is derived from an EMBL/GenBank/DDBJ whole genome shotgun (WGS) entry which is preliminary data.</text>
</comment>
<dbReference type="InterPro" id="IPR036955">
    <property type="entry name" value="AP2/ERF_dom_sf"/>
</dbReference>
<dbReference type="Pfam" id="PF00847">
    <property type="entry name" value="AP2"/>
    <property type="match status" value="1"/>
</dbReference>
<dbReference type="PANTHER" id="PTHR31190:SF374">
    <property type="entry name" value="AP2_ERF DOMAIN-CONTAINING PROTEIN"/>
    <property type="match status" value="1"/>
</dbReference>
<dbReference type="SUPFAM" id="SSF54171">
    <property type="entry name" value="DNA-binding domain"/>
    <property type="match status" value="1"/>
</dbReference>
<feature type="region of interest" description="Disordered" evidence="6">
    <location>
        <begin position="385"/>
        <end position="410"/>
    </location>
</feature>
<keyword evidence="9" id="KW-1185">Reference proteome</keyword>
<dbReference type="OrthoDB" id="610645at2759"/>
<keyword evidence="5" id="KW-0539">Nucleus</keyword>
<organism evidence="8 9">
    <name type="scientific">Ostreobium quekettii</name>
    <dbReference type="NCBI Taxonomy" id="121088"/>
    <lineage>
        <taxon>Eukaryota</taxon>
        <taxon>Viridiplantae</taxon>
        <taxon>Chlorophyta</taxon>
        <taxon>core chlorophytes</taxon>
        <taxon>Ulvophyceae</taxon>
        <taxon>TCBD clade</taxon>
        <taxon>Bryopsidales</taxon>
        <taxon>Ostreobineae</taxon>
        <taxon>Ostreobiaceae</taxon>
        <taxon>Ostreobium</taxon>
    </lineage>
</organism>
<evidence type="ECO:0000256" key="6">
    <source>
        <dbReference type="SAM" id="MobiDB-lite"/>
    </source>
</evidence>
<keyword evidence="4" id="KW-0804">Transcription</keyword>
<proteinExistence type="predicted"/>
<dbReference type="CDD" id="cd00018">
    <property type="entry name" value="AP2"/>
    <property type="match status" value="1"/>
</dbReference>
<evidence type="ECO:0000256" key="2">
    <source>
        <dbReference type="ARBA" id="ARBA00023015"/>
    </source>
</evidence>
<evidence type="ECO:0000256" key="1">
    <source>
        <dbReference type="ARBA" id="ARBA00004123"/>
    </source>
</evidence>
<comment type="subcellular location">
    <subcellularLocation>
        <location evidence="1">Nucleus</location>
    </subcellularLocation>
</comment>
<name>A0A8S1JCD7_9CHLO</name>
<dbReference type="GO" id="GO:0003677">
    <property type="term" value="F:DNA binding"/>
    <property type="evidence" value="ECO:0007669"/>
    <property type="project" value="UniProtKB-KW"/>
</dbReference>
<feature type="region of interest" description="Disordered" evidence="6">
    <location>
        <begin position="62"/>
        <end position="120"/>
    </location>
</feature>
<dbReference type="EMBL" id="CAJHUC010002414">
    <property type="protein sequence ID" value="CAD7703788.1"/>
    <property type="molecule type" value="Genomic_DNA"/>
</dbReference>
<evidence type="ECO:0000259" key="7">
    <source>
        <dbReference type="PROSITE" id="PS51032"/>
    </source>
</evidence>
<feature type="compositionally biased region" description="Basic and acidic residues" evidence="6">
    <location>
        <begin position="501"/>
        <end position="517"/>
    </location>
</feature>
<dbReference type="InterPro" id="IPR001471">
    <property type="entry name" value="AP2/ERF_dom"/>
</dbReference>
<feature type="compositionally biased region" description="Basic residues" evidence="6">
    <location>
        <begin position="111"/>
        <end position="120"/>
    </location>
</feature>
<dbReference type="GO" id="GO:0003700">
    <property type="term" value="F:DNA-binding transcription factor activity"/>
    <property type="evidence" value="ECO:0007669"/>
    <property type="project" value="InterPro"/>
</dbReference>
<dbReference type="Gene3D" id="3.30.730.10">
    <property type="entry name" value="AP2/ERF domain"/>
    <property type="match status" value="1"/>
</dbReference>
<dbReference type="PROSITE" id="PS51032">
    <property type="entry name" value="AP2_ERF"/>
    <property type="match status" value="1"/>
</dbReference>
<dbReference type="GO" id="GO:0005634">
    <property type="term" value="C:nucleus"/>
    <property type="evidence" value="ECO:0007669"/>
    <property type="project" value="UniProtKB-SubCell"/>
</dbReference>
<feature type="region of interest" description="Disordered" evidence="6">
    <location>
        <begin position="249"/>
        <end position="270"/>
    </location>
</feature>
<gene>
    <name evidence="8" type="ORF">OSTQU699_LOCUS9145</name>
</gene>
<keyword evidence="2" id="KW-0805">Transcription regulation</keyword>